<evidence type="ECO:0000313" key="1">
    <source>
        <dbReference type="EMBL" id="GFZ19661.1"/>
    </source>
</evidence>
<gene>
    <name evidence="1" type="ORF">Acr_28g0003660</name>
</gene>
<reference evidence="1 2" key="1">
    <citation type="submission" date="2019-07" db="EMBL/GenBank/DDBJ databases">
        <title>De Novo Assembly of kiwifruit Actinidia rufa.</title>
        <authorList>
            <person name="Sugita-Konishi S."/>
            <person name="Sato K."/>
            <person name="Mori E."/>
            <person name="Abe Y."/>
            <person name="Kisaki G."/>
            <person name="Hamano K."/>
            <person name="Suezawa K."/>
            <person name="Otani M."/>
            <person name="Fukuda T."/>
            <person name="Manabe T."/>
            <person name="Gomi K."/>
            <person name="Tabuchi M."/>
            <person name="Akimitsu K."/>
            <person name="Kataoka I."/>
        </authorList>
    </citation>
    <scope>NUCLEOTIDE SEQUENCE [LARGE SCALE GENOMIC DNA]</scope>
    <source>
        <strain evidence="2">cv. Fuchu</strain>
    </source>
</reference>
<accession>A0A7J0H9N1</accession>
<comment type="caution">
    <text evidence="1">The sequence shown here is derived from an EMBL/GenBank/DDBJ whole genome shotgun (WGS) entry which is preliminary data.</text>
</comment>
<evidence type="ECO:0000313" key="2">
    <source>
        <dbReference type="Proteomes" id="UP000585474"/>
    </source>
</evidence>
<keyword evidence="2" id="KW-1185">Reference proteome</keyword>
<proteinExistence type="predicted"/>
<dbReference type="Proteomes" id="UP000585474">
    <property type="component" value="Unassembled WGS sequence"/>
</dbReference>
<protein>
    <submittedName>
        <fullName evidence="1">Uncharacterized protein</fullName>
    </submittedName>
</protein>
<name>A0A7J0H9N1_9ERIC</name>
<dbReference type="AlphaFoldDB" id="A0A7J0H9N1"/>
<organism evidence="1 2">
    <name type="scientific">Actinidia rufa</name>
    <dbReference type="NCBI Taxonomy" id="165716"/>
    <lineage>
        <taxon>Eukaryota</taxon>
        <taxon>Viridiplantae</taxon>
        <taxon>Streptophyta</taxon>
        <taxon>Embryophyta</taxon>
        <taxon>Tracheophyta</taxon>
        <taxon>Spermatophyta</taxon>
        <taxon>Magnoliopsida</taxon>
        <taxon>eudicotyledons</taxon>
        <taxon>Gunneridae</taxon>
        <taxon>Pentapetalae</taxon>
        <taxon>asterids</taxon>
        <taxon>Ericales</taxon>
        <taxon>Actinidiaceae</taxon>
        <taxon>Actinidia</taxon>
    </lineage>
</organism>
<sequence length="183" mass="19815">MVGEGEVDGVELAIMWWWCGYAVTMVLEDDERDAHQGYCKGTKHTTVLSDRKRVGATPQRGYHPLGLAVSRTKLGVSTITTSLSSGTMLVGSHPLRAETTISTEGDIIKSGYLTLTVGVPFSGNNSGGRSHCCHCAARKRARPTWSIRPVSRGRACRGCLPSIFRFARSKTHHPTSIAVVLTC</sequence>
<dbReference type="EMBL" id="BJWL01000028">
    <property type="protein sequence ID" value="GFZ19661.1"/>
    <property type="molecule type" value="Genomic_DNA"/>
</dbReference>